<dbReference type="Gene3D" id="3.10.100.10">
    <property type="entry name" value="Mannose-Binding Protein A, subunit A"/>
    <property type="match status" value="1"/>
</dbReference>
<protein>
    <recommendedName>
        <fullName evidence="1">DUF1554 domain-containing protein</fullName>
    </recommendedName>
</protein>
<comment type="caution">
    <text evidence="2">The sequence shown here is derived from an EMBL/GenBank/DDBJ whole genome shotgun (WGS) entry which is preliminary data.</text>
</comment>
<dbReference type="AlphaFoldDB" id="A0AAQ1SNS0"/>
<dbReference type="PROSITE" id="PS51257">
    <property type="entry name" value="PROKAR_LIPOPROTEIN"/>
    <property type="match status" value="1"/>
</dbReference>
<dbReference type="InterPro" id="IPR016187">
    <property type="entry name" value="CTDL_fold"/>
</dbReference>
<dbReference type="InterPro" id="IPR011448">
    <property type="entry name" value="DUF1554"/>
</dbReference>
<organism evidence="2 3">
    <name type="scientific">Leptospira interrogans serovar Manilae</name>
    <dbReference type="NCBI Taxonomy" id="214675"/>
    <lineage>
        <taxon>Bacteria</taxon>
        <taxon>Pseudomonadati</taxon>
        <taxon>Spirochaetota</taxon>
        <taxon>Spirochaetia</taxon>
        <taxon>Leptospirales</taxon>
        <taxon>Leptospiraceae</taxon>
        <taxon>Leptospira</taxon>
    </lineage>
</organism>
<sequence>MLKYIFKTIYSYSFILLVAFFAGCGGENSNSFGISSLKNSFLNLIDSHSNNLTAIPSGGLYVFVTSYTNRTSVLPLTHNGNFTGISGADAYCNSHIPSSLSGTGSYKAMLVDGVNRVATTVGPNSSSGQKDWVFIKNTSYYRPDGKMVFTTNDAGLFDFSTGNLSYAFADSFYLWDFGIWTGLQSNWKTVPSTQLCSSGSQPWTNGNVSVQGGIGYANYNSGTSISAGSIPCQWKETQDPNSQGTMEMGILCVQEKPVTLKAKIGFLEDSQCYDNNIQGSPFTIPWSQCHEFKRHFDPATGVAVSSDVASPGSYRPVPGQVHLNFFNSTQTNPAGCYVSDLQSDLNGNINAPQINTCLKTTPTPDRVRITVVLDYKTNLVYNNSIGTIRSVWEKTTISALNYFPYDQSKFFQTLFVDPNTQKSQVEPYFEVVLPLSEYWNATTKMYDLRTVNLLSSIPMSLMNSMKLTLSSWQGVVEFHNRMEAPSESVEKIHFDMFINNPARNCVTCYTINFNGTYGSGGYPGNLSLSEPQANIIIGSELSVDIPLGHEFGHTIVQSAAPWTLTTTNNWAGHFRNSNNQNYGRAHNLYEYQDMSMALTEGIVNPIGRYLISGNRGNWVQGNYYLGTYQNGWQLDPIVDQTYSDYQRFRYEMWVRGISENSPEWNSRLQNIQSINSTFTSYSTNSNNEYRYDGFVHYLLQVPPYHVDSYYATGIYAPYLNQFEYRYDQIKLLGEILDGGPVNFKWVFYGDVVHPKNSRVSLKDLLTTLNELYDGSPLPANGTPEFNDKYLSIKSPFSPQSLGWKLIQKGLISKSEVDNLFRAVGMDQLANICGYPWALPDCQ</sequence>
<dbReference type="Pfam" id="PF07588">
    <property type="entry name" value="DUF1554"/>
    <property type="match status" value="1"/>
</dbReference>
<evidence type="ECO:0000313" key="2">
    <source>
        <dbReference type="EMBL" id="SOR61793.1"/>
    </source>
</evidence>
<accession>A0AAQ1SNS0</accession>
<gene>
    <name evidence="2" type="ORF">LMANV2_330145</name>
</gene>
<name>A0AAQ1SNS0_LEPIR</name>
<evidence type="ECO:0000313" key="3">
    <source>
        <dbReference type="Proteomes" id="UP000234460"/>
    </source>
</evidence>
<dbReference type="EMBL" id="OEJX01000027">
    <property type="protein sequence ID" value="SOR61793.1"/>
    <property type="molecule type" value="Genomic_DNA"/>
</dbReference>
<dbReference type="InterPro" id="IPR016186">
    <property type="entry name" value="C-type_lectin-like/link_sf"/>
</dbReference>
<reference evidence="2 3" key="1">
    <citation type="submission" date="2017-11" db="EMBL/GenBank/DDBJ databases">
        <authorList>
            <person name="Lechat P."/>
        </authorList>
    </citation>
    <scope>NUCLEOTIDE SEQUENCE [LARGE SCALE GENOMIC DNA]</scope>
    <source>
        <strain evidence="2">L495</strain>
    </source>
</reference>
<evidence type="ECO:0000259" key="1">
    <source>
        <dbReference type="Pfam" id="PF07588"/>
    </source>
</evidence>
<proteinExistence type="predicted"/>
<dbReference type="SUPFAM" id="SSF56436">
    <property type="entry name" value="C-type lectin-like"/>
    <property type="match status" value="1"/>
</dbReference>
<dbReference type="RefSeq" id="WP_000922363.1">
    <property type="nucleotide sequence ID" value="NZ_CP011931.1"/>
</dbReference>
<dbReference type="Proteomes" id="UP000234460">
    <property type="component" value="Chromosome LMANV2"/>
</dbReference>
<feature type="domain" description="DUF1554" evidence="1">
    <location>
        <begin position="77"/>
        <end position="219"/>
    </location>
</feature>